<dbReference type="InterPro" id="IPR011527">
    <property type="entry name" value="ABC1_TM_dom"/>
</dbReference>
<dbReference type="PROSITE" id="PS00211">
    <property type="entry name" value="ABC_TRANSPORTER_1"/>
    <property type="match status" value="1"/>
</dbReference>
<accession>A0A1M5WUF0</accession>
<dbReference type="Pfam" id="PF00005">
    <property type="entry name" value="ABC_tran"/>
    <property type="match status" value="1"/>
</dbReference>
<comment type="subcellular location">
    <subcellularLocation>
        <location evidence="1">Cell membrane</location>
        <topology evidence="1">Multi-pass membrane protein</topology>
    </subcellularLocation>
</comment>
<dbReference type="EMBL" id="FQXP01000006">
    <property type="protein sequence ID" value="SHH91048.1"/>
    <property type="molecule type" value="Genomic_DNA"/>
</dbReference>
<reference evidence="10 11" key="1">
    <citation type="submission" date="2016-11" db="EMBL/GenBank/DDBJ databases">
        <authorList>
            <person name="Jaros S."/>
            <person name="Januszkiewicz K."/>
            <person name="Wedrychowicz H."/>
        </authorList>
    </citation>
    <scope>NUCLEOTIDE SEQUENCE [LARGE SCALE GENOMIC DNA]</scope>
    <source>
        <strain evidence="10 11">DSM 3089</strain>
    </source>
</reference>
<feature type="transmembrane region" description="Helical" evidence="7">
    <location>
        <begin position="169"/>
        <end position="187"/>
    </location>
</feature>
<evidence type="ECO:0000259" key="9">
    <source>
        <dbReference type="PROSITE" id="PS50929"/>
    </source>
</evidence>
<evidence type="ECO:0000256" key="6">
    <source>
        <dbReference type="ARBA" id="ARBA00023136"/>
    </source>
</evidence>
<dbReference type="InterPro" id="IPR039421">
    <property type="entry name" value="Type_1_exporter"/>
</dbReference>
<dbReference type="GO" id="GO:0005524">
    <property type="term" value="F:ATP binding"/>
    <property type="evidence" value="ECO:0007669"/>
    <property type="project" value="UniProtKB-KW"/>
</dbReference>
<feature type="transmembrane region" description="Helical" evidence="7">
    <location>
        <begin position="283"/>
        <end position="305"/>
    </location>
</feature>
<protein>
    <submittedName>
        <fullName evidence="10">ATP-binding cassette, subfamily B</fullName>
    </submittedName>
</protein>
<gene>
    <name evidence="10" type="ORF">SAMN02745196_01874</name>
</gene>
<dbReference type="SUPFAM" id="SSF90123">
    <property type="entry name" value="ABC transporter transmembrane region"/>
    <property type="match status" value="1"/>
</dbReference>
<dbReference type="SUPFAM" id="SSF52540">
    <property type="entry name" value="P-loop containing nucleoside triphosphate hydrolases"/>
    <property type="match status" value="1"/>
</dbReference>
<name>A0A1M5WUF0_9CLOT</name>
<proteinExistence type="predicted"/>
<dbReference type="PROSITE" id="PS50893">
    <property type="entry name" value="ABC_TRANSPORTER_2"/>
    <property type="match status" value="1"/>
</dbReference>
<evidence type="ECO:0000256" key="1">
    <source>
        <dbReference type="ARBA" id="ARBA00004651"/>
    </source>
</evidence>
<dbReference type="InterPro" id="IPR003593">
    <property type="entry name" value="AAA+_ATPase"/>
</dbReference>
<keyword evidence="3" id="KW-0547">Nucleotide-binding</keyword>
<dbReference type="GO" id="GO:0005886">
    <property type="term" value="C:plasma membrane"/>
    <property type="evidence" value="ECO:0007669"/>
    <property type="project" value="UniProtKB-SubCell"/>
</dbReference>
<dbReference type="OrthoDB" id="2328604at2"/>
<evidence type="ECO:0000259" key="8">
    <source>
        <dbReference type="PROSITE" id="PS50893"/>
    </source>
</evidence>
<dbReference type="PANTHER" id="PTHR43394:SF1">
    <property type="entry name" value="ATP-BINDING CASSETTE SUB-FAMILY B MEMBER 10, MITOCHONDRIAL"/>
    <property type="match status" value="1"/>
</dbReference>
<dbReference type="PANTHER" id="PTHR43394">
    <property type="entry name" value="ATP-DEPENDENT PERMEASE MDL1, MITOCHONDRIAL"/>
    <property type="match status" value="1"/>
</dbReference>
<sequence>MKRHDVKRKNKILSLMKIAKIYSPFYFLLSLILTIVEGLMVPFMLFTVAKFIDAAMTVASVNPEIRTMLIYLGLTVLSYLYMQLGQDFRQYSYNLLEDDLRKKFKADIIKEQFSVDYLLFEATKTQDLFLRVTKDIEIKIVEVIRSVNTAILVFIQLFGVLYAVATVNLWVVFVYLFIMIPTILLTFRNGRVVYEEEKKVGFITRQMNYLSEILVNRETVNERALFGFAPSLNKRFMEAHLFRSNYNTKVLAKETSSSMMVNVVGSIAAVFIIFMLARQIPGGAVTVGLFTSIAGSMISLSKIVAFQASELILEFSKHYEYAKDLDEFTKLKRNSLESSENGKKIPFESLVIKNLWFRYEDSGEYILRGVNLSLKKGKSYSLVGLNGAGKSTLVKIMVGLYRDYEGEILLNGKDLKSYEFGELRSIFSVVSQDFAKYYVSLKENIAFGDSEADISEVIRLMELEGVVDNLPKKEQSLLGKIYEDGSDLSGGEWQRLAIARALYLNSPFMIMDEPTASLSPRAESMIYNQFLNIAKDKTLFMITHRLGSTKITDEIIVLDQGEIIEKGTHEELMENDNVYAQLFRKQGEMYD</sequence>
<dbReference type="RefSeq" id="WP_084666201.1">
    <property type="nucleotide sequence ID" value="NZ_FQXP01000006.1"/>
</dbReference>
<evidence type="ECO:0000256" key="4">
    <source>
        <dbReference type="ARBA" id="ARBA00022840"/>
    </source>
</evidence>
<evidence type="ECO:0000313" key="11">
    <source>
        <dbReference type="Proteomes" id="UP000184526"/>
    </source>
</evidence>
<dbReference type="AlphaFoldDB" id="A0A1M5WUF0"/>
<feature type="transmembrane region" description="Helical" evidence="7">
    <location>
        <begin position="259"/>
        <end position="277"/>
    </location>
</feature>
<dbReference type="STRING" id="1121306.SAMN02745196_01874"/>
<keyword evidence="4 10" id="KW-0067">ATP-binding</keyword>
<dbReference type="SMART" id="SM00382">
    <property type="entry name" value="AAA"/>
    <property type="match status" value="1"/>
</dbReference>
<dbReference type="PROSITE" id="PS50929">
    <property type="entry name" value="ABC_TM1F"/>
    <property type="match status" value="1"/>
</dbReference>
<keyword evidence="2 7" id="KW-0812">Transmembrane</keyword>
<evidence type="ECO:0000313" key="10">
    <source>
        <dbReference type="EMBL" id="SHH91048.1"/>
    </source>
</evidence>
<feature type="domain" description="ABC transporter" evidence="8">
    <location>
        <begin position="350"/>
        <end position="585"/>
    </location>
</feature>
<keyword evidence="11" id="KW-1185">Reference proteome</keyword>
<keyword evidence="6 7" id="KW-0472">Membrane</keyword>
<dbReference type="GO" id="GO:0016887">
    <property type="term" value="F:ATP hydrolysis activity"/>
    <property type="evidence" value="ECO:0007669"/>
    <property type="project" value="InterPro"/>
</dbReference>
<evidence type="ECO:0000256" key="2">
    <source>
        <dbReference type="ARBA" id="ARBA00022692"/>
    </source>
</evidence>
<evidence type="ECO:0000256" key="7">
    <source>
        <dbReference type="SAM" id="Phobius"/>
    </source>
</evidence>
<dbReference type="InterPro" id="IPR017871">
    <property type="entry name" value="ABC_transporter-like_CS"/>
</dbReference>
<dbReference type="Gene3D" id="3.40.50.300">
    <property type="entry name" value="P-loop containing nucleotide triphosphate hydrolases"/>
    <property type="match status" value="1"/>
</dbReference>
<feature type="domain" description="ABC transmembrane type-1" evidence="9">
    <location>
        <begin position="28"/>
        <end position="301"/>
    </location>
</feature>
<organism evidence="10 11">
    <name type="scientific">Clostridium collagenovorans DSM 3089</name>
    <dbReference type="NCBI Taxonomy" id="1121306"/>
    <lineage>
        <taxon>Bacteria</taxon>
        <taxon>Bacillati</taxon>
        <taxon>Bacillota</taxon>
        <taxon>Clostridia</taxon>
        <taxon>Eubacteriales</taxon>
        <taxon>Clostridiaceae</taxon>
        <taxon>Clostridium</taxon>
    </lineage>
</organism>
<dbReference type="Proteomes" id="UP000184526">
    <property type="component" value="Unassembled WGS sequence"/>
</dbReference>
<feature type="transmembrane region" description="Helical" evidence="7">
    <location>
        <begin position="65"/>
        <end position="82"/>
    </location>
</feature>
<keyword evidence="5 7" id="KW-1133">Transmembrane helix</keyword>
<feature type="transmembrane region" description="Helical" evidence="7">
    <location>
        <begin position="21"/>
        <end position="45"/>
    </location>
</feature>
<dbReference type="InterPro" id="IPR036640">
    <property type="entry name" value="ABC1_TM_sf"/>
</dbReference>
<evidence type="ECO:0000256" key="5">
    <source>
        <dbReference type="ARBA" id="ARBA00022989"/>
    </source>
</evidence>
<dbReference type="InterPro" id="IPR003439">
    <property type="entry name" value="ABC_transporter-like_ATP-bd"/>
</dbReference>
<dbReference type="GO" id="GO:0015421">
    <property type="term" value="F:ABC-type oligopeptide transporter activity"/>
    <property type="evidence" value="ECO:0007669"/>
    <property type="project" value="TreeGrafter"/>
</dbReference>
<evidence type="ECO:0000256" key="3">
    <source>
        <dbReference type="ARBA" id="ARBA00022741"/>
    </source>
</evidence>
<dbReference type="InterPro" id="IPR027417">
    <property type="entry name" value="P-loop_NTPase"/>
</dbReference>
<dbReference type="Gene3D" id="1.20.1560.10">
    <property type="entry name" value="ABC transporter type 1, transmembrane domain"/>
    <property type="match status" value="1"/>
</dbReference>